<dbReference type="Gene3D" id="1.25.40.10">
    <property type="entry name" value="Tetratricopeptide repeat domain"/>
    <property type="match status" value="5"/>
</dbReference>
<gene>
    <name evidence="5" type="ORF">ACFO3G_02180</name>
</gene>
<dbReference type="SUPFAM" id="SSF48452">
    <property type="entry name" value="TPR-like"/>
    <property type="match status" value="1"/>
</dbReference>
<evidence type="ECO:0000256" key="1">
    <source>
        <dbReference type="PROSITE-ProRule" id="PRU00339"/>
    </source>
</evidence>
<accession>A0ABV9K614</accession>
<feature type="region of interest" description="Disordered" evidence="3">
    <location>
        <begin position="534"/>
        <end position="554"/>
    </location>
</feature>
<feature type="transmembrane region" description="Helical" evidence="4">
    <location>
        <begin position="12"/>
        <end position="32"/>
    </location>
</feature>
<dbReference type="InterPro" id="IPR019734">
    <property type="entry name" value="TPR_rpt"/>
</dbReference>
<sequence length="1185" mass="138315">MMHDTKQPHITKGPYTIILLVVCIMAILSFYGCNTKKNTAFNRFYQGFTTRYNVYYNGKNFFDEAYNNMIEGYKESFSQPIVIEPSSYNGFDEKKTIGGPYDNAITKARKAISLHSLRAKPEKLKINRRDKKQKAFLEKVEYNPFLHNAWMLLGKSQYYNGDYLEAMATFGYIARIYKTEPYIRDEAKLWQIRCYNALGWINDTDEIIKSIANPQKKDSKRVYNLAMAERQWKLGNDKEAVRHLVNAAKLEKNKRQRARLYYLAGQLAQASEMYQEARKAYKKVISLAPPFDLDLAARIRCTEVEGRDKPLPVAKKLERMARKEKYDDVQDQIYLAIGNTYMNIPDTAKAIKAYQLGADSSHLKAADYGLCNLKLGNIYYSQHKYTKAKPCFANALRTINKSNQEYERVDKTSSDLDALVVFSKQVEEQDSLQHLASLPEKDRLEIIDKAIKTAKEEAKRKAKEAEMADLKNRQDKLNQQADAMNPNRNNTPDMPSNVPNNGEFYFYNPPLMTQGKAAFEKKWGRRILEDNWRRSNKEPGFTAPEQNQEMDKVADSTSINKNGAKGIAAKDSTQQDLSKENDPFEREYYLKNLPLTPEAMERSNKIIEEGLFGMGKVFNEQMEKFEEAIYTYEELLKRFPKFEKRLDVLYNLYLLYARTNQTADAERCRQLILKEFPEDNLAKALQDKDYIKKLRAKYNEQNSIYDTAFNAYFKGDQDKVRSKYKELKDNFPTSQLLPKIAFLDALCYVLENDSEGFKKALQEVIAMKPDADISELAQSMLGDLLKGRRISQGGYKEMDWNIQFAGEGAGASAADSTLPQFDRKPDRYELRLIFPSGSIDRNAIIFAVSAFDYSRFTRYTLDAKLSEIGDWQQIIISDLPNASTAWFYIRQAYAKDGYMPKLIDDALLFPISKSNAELLQKGRSLKEYIQFVAQNYKGQDVETVLARWRVLTGQNIEKTDDKEQNNGDLQQVTESSKDKKIRSVRPALERDKKQVKETSQSEETIATDQEPSEEKNVEDKKATEEQPLNFEIDRKEVKERIKTDSTKQVETSSKTPIQKEEKEDKTQNVLKPVVTPNENVTYSDIKELYQDRKEEEQLSKREQEKIKRQKEKERKAELRQRERERKKQLKQRERERKEKLKQREKERKEREKERKRQLKEKEKERKEKLKLREKERKEKLKQRNS</sequence>
<dbReference type="InterPro" id="IPR011990">
    <property type="entry name" value="TPR-like_helical_dom_sf"/>
</dbReference>
<keyword evidence="6" id="KW-1185">Reference proteome</keyword>
<keyword evidence="2" id="KW-0175">Coiled coil</keyword>
<evidence type="ECO:0000256" key="3">
    <source>
        <dbReference type="SAM" id="MobiDB-lite"/>
    </source>
</evidence>
<name>A0ABV9K614_9PORP</name>
<dbReference type="EMBL" id="JBHSGO010000039">
    <property type="protein sequence ID" value="MFC4665426.1"/>
    <property type="molecule type" value="Genomic_DNA"/>
</dbReference>
<dbReference type="PANTHER" id="PTHR46589:SF1">
    <property type="entry name" value="APOPTOTIC CHROMATIN CONDENSATION INDUCER IN THE NUCLEUS"/>
    <property type="match status" value="1"/>
</dbReference>
<dbReference type="PANTHER" id="PTHR46589">
    <property type="entry name" value="APOPTOTIC CHROMATIN CONDENSATION INDUCER IN THE NUCLEUS"/>
    <property type="match status" value="1"/>
</dbReference>
<proteinExistence type="predicted"/>
<evidence type="ECO:0000313" key="5">
    <source>
        <dbReference type="EMBL" id="MFC4665426.1"/>
    </source>
</evidence>
<dbReference type="Pfam" id="PF13174">
    <property type="entry name" value="TPR_6"/>
    <property type="match status" value="1"/>
</dbReference>
<dbReference type="SMART" id="SM00028">
    <property type="entry name" value="TPR"/>
    <property type="match status" value="5"/>
</dbReference>
<feature type="compositionally biased region" description="Basic and acidic residues" evidence="3">
    <location>
        <begin position="1012"/>
        <end position="1024"/>
    </location>
</feature>
<feature type="compositionally biased region" description="Basic and acidic residues" evidence="3">
    <location>
        <begin position="1031"/>
        <end position="1047"/>
    </location>
</feature>
<dbReference type="InterPro" id="IPR052793">
    <property type="entry name" value="EJC-associated_protein"/>
</dbReference>
<dbReference type="PROSITE" id="PS50005">
    <property type="entry name" value="TPR"/>
    <property type="match status" value="1"/>
</dbReference>
<feature type="compositionally biased region" description="Basic and acidic residues" evidence="3">
    <location>
        <begin position="1057"/>
        <end position="1066"/>
    </location>
</feature>
<protein>
    <submittedName>
        <fullName evidence="5">Tetratricopeptide repeat protein</fullName>
    </submittedName>
</protein>
<feature type="repeat" description="TPR" evidence="1">
    <location>
        <begin position="258"/>
        <end position="291"/>
    </location>
</feature>
<dbReference type="Pfam" id="PF13181">
    <property type="entry name" value="TPR_8"/>
    <property type="match status" value="1"/>
</dbReference>
<evidence type="ECO:0000256" key="2">
    <source>
        <dbReference type="SAM" id="Coils"/>
    </source>
</evidence>
<keyword evidence="1" id="KW-0802">TPR repeat</keyword>
<keyword evidence="4" id="KW-0812">Transmembrane</keyword>
<reference evidence="6" key="1">
    <citation type="journal article" date="2019" name="Int. J. Syst. Evol. Microbiol.">
        <title>The Global Catalogue of Microorganisms (GCM) 10K type strain sequencing project: providing services to taxonomists for standard genome sequencing and annotation.</title>
        <authorList>
            <consortium name="The Broad Institute Genomics Platform"/>
            <consortium name="The Broad Institute Genome Sequencing Center for Infectious Disease"/>
            <person name="Wu L."/>
            <person name="Ma J."/>
        </authorList>
    </citation>
    <scope>NUCLEOTIDE SEQUENCE [LARGE SCALE GENOMIC DNA]</scope>
    <source>
        <strain evidence="6">CGMCC 4.7357</strain>
    </source>
</reference>
<feature type="region of interest" description="Disordered" evidence="3">
    <location>
        <begin position="959"/>
        <end position="1185"/>
    </location>
</feature>
<feature type="compositionally biased region" description="Basic and acidic residues" evidence="3">
    <location>
        <begin position="987"/>
        <end position="996"/>
    </location>
</feature>
<dbReference type="PROSITE" id="PS51257">
    <property type="entry name" value="PROKAR_LIPOPROTEIN"/>
    <property type="match status" value="1"/>
</dbReference>
<dbReference type="RefSeq" id="WP_380077539.1">
    <property type="nucleotide sequence ID" value="NZ_JBHSGO010000039.1"/>
</dbReference>
<keyword evidence="4" id="KW-0472">Membrane</keyword>
<comment type="caution">
    <text evidence="5">The sequence shown here is derived from an EMBL/GenBank/DDBJ whole genome shotgun (WGS) entry which is preliminary data.</text>
</comment>
<dbReference type="Proteomes" id="UP001596020">
    <property type="component" value="Unassembled WGS sequence"/>
</dbReference>
<feature type="compositionally biased region" description="Polar residues" evidence="3">
    <location>
        <begin position="997"/>
        <end position="1009"/>
    </location>
</feature>
<keyword evidence="4" id="KW-1133">Transmembrane helix</keyword>
<evidence type="ECO:0000313" key="6">
    <source>
        <dbReference type="Proteomes" id="UP001596020"/>
    </source>
</evidence>
<feature type="compositionally biased region" description="Basic and acidic residues" evidence="3">
    <location>
        <begin position="1084"/>
        <end position="1178"/>
    </location>
</feature>
<organism evidence="5 6">
    <name type="scientific">Falsiporphyromonas endometrii</name>
    <dbReference type="NCBI Taxonomy" id="1387297"/>
    <lineage>
        <taxon>Bacteria</taxon>
        <taxon>Pseudomonadati</taxon>
        <taxon>Bacteroidota</taxon>
        <taxon>Bacteroidia</taxon>
        <taxon>Bacteroidales</taxon>
        <taxon>Porphyromonadaceae</taxon>
        <taxon>Falsiporphyromonas</taxon>
    </lineage>
</organism>
<feature type="coiled-coil region" evidence="2">
    <location>
        <begin position="444"/>
        <end position="480"/>
    </location>
</feature>
<evidence type="ECO:0000256" key="4">
    <source>
        <dbReference type="SAM" id="Phobius"/>
    </source>
</evidence>